<reference evidence="3" key="1">
    <citation type="journal article" date="2006" name="PLoS Biol.">
        <title>Macronuclear genome sequence of the ciliate Tetrahymena thermophila, a model eukaryote.</title>
        <authorList>
            <person name="Eisen J.A."/>
            <person name="Coyne R.S."/>
            <person name="Wu M."/>
            <person name="Wu D."/>
            <person name="Thiagarajan M."/>
            <person name="Wortman J.R."/>
            <person name="Badger J.H."/>
            <person name="Ren Q."/>
            <person name="Amedeo P."/>
            <person name="Jones K.M."/>
            <person name="Tallon L.J."/>
            <person name="Delcher A.L."/>
            <person name="Salzberg S.L."/>
            <person name="Silva J.C."/>
            <person name="Haas B.J."/>
            <person name="Majoros W.H."/>
            <person name="Farzad M."/>
            <person name="Carlton J.M."/>
            <person name="Smith R.K. Jr."/>
            <person name="Garg J."/>
            <person name="Pearlman R.E."/>
            <person name="Karrer K.M."/>
            <person name="Sun L."/>
            <person name="Manning G."/>
            <person name="Elde N.C."/>
            <person name="Turkewitz A.P."/>
            <person name="Asai D.J."/>
            <person name="Wilkes D.E."/>
            <person name="Wang Y."/>
            <person name="Cai H."/>
            <person name="Collins K."/>
            <person name="Stewart B.A."/>
            <person name="Lee S.R."/>
            <person name="Wilamowska K."/>
            <person name="Weinberg Z."/>
            <person name="Ruzzo W.L."/>
            <person name="Wloga D."/>
            <person name="Gaertig J."/>
            <person name="Frankel J."/>
            <person name="Tsao C.-C."/>
            <person name="Gorovsky M.A."/>
            <person name="Keeling P.J."/>
            <person name="Waller R.F."/>
            <person name="Patron N.J."/>
            <person name="Cherry J.M."/>
            <person name="Stover N.A."/>
            <person name="Krieger C.J."/>
            <person name="del Toro C."/>
            <person name="Ryder H.F."/>
            <person name="Williamson S.C."/>
            <person name="Barbeau R.A."/>
            <person name="Hamilton E.P."/>
            <person name="Orias E."/>
        </authorList>
    </citation>
    <scope>NUCLEOTIDE SEQUENCE [LARGE SCALE GENOMIC DNA]</scope>
    <source>
        <strain evidence="3">SB210</strain>
    </source>
</reference>
<dbReference type="GeneID" id="7843508"/>
<dbReference type="InterPro" id="IPR036322">
    <property type="entry name" value="WD40_repeat_dom_sf"/>
</dbReference>
<feature type="coiled-coil region" evidence="1">
    <location>
        <begin position="325"/>
        <end position="352"/>
    </location>
</feature>
<keyword evidence="1" id="KW-0175">Coiled coil</keyword>
<dbReference type="HOGENOM" id="CLU_417103_0_0_1"/>
<proteinExistence type="predicted"/>
<protein>
    <recommendedName>
        <fullName evidence="4">WD domain, G-beta repeat protein</fullName>
    </recommendedName>
</protein>
<name>I7M009_TETTS</name>
<dbReference type="Proteomes" id="UP000009168">
    <property type="component" value="Unassembled WGS sequence"/>
</dbReference>
<dbReference type="EMBL" id="GG662622">
    <property type="protein sequence ID" value="EAR85270.1"/>
    <property type="molecule type" value="Genomic_DNA"/>
</dbReference>
<sequence>MADQNVIECSEHQKQCTDYCTFNFCEEKYLFICPRCIQRKMNHTQHKNCLKDISSQKDIMEVILDIMMNNSDYTYEKHQIQKLLDLNEYFIDSLNKINSGIRNQMSQMLQNDQQLFQFILQNSQISNNNNNIQSNTITKVIKKIIQDSIFHDNSLYKHISDQLKSVYQDIGKQISNFDIVVDKNLEQKKNSFTKSIQRQFQKIDEFQQQSLNDKINNLNEQSSYFENDVSINSAVSVSNDNQNNDMDISKVNINQVLDLFSSNISGNQPKKILIQNPVASSKKEKQVNFSIQSIQQRESKENAFDNQMMEEEESKYDNINQIRHYQDNENQLKNKQLENVNHKENIKKIKQLTSFQPNLIAKEPLGEVSIFCINENSKMILLTHSQLPNILQRYDLNIMGFHDQNMIQFDDGDIVDAHLSEDLQKIAICSSRAGQIYKLVDGKSYQLSTNKDKNICRIQVEKNGNTIVIYEDFSFEIYQYDNIQPYQYFPTDSISDQKKTCYFVQIIESNIALQLIQNKCLQVINLQNNLSLFSKQEKYCLNSIEINNEKNLIATSGLSEIVTIYSYDKEKKSFTDLIKIETGHNDEILQTKFINGDQWIVTISGDCTWKVFETRTGQTIYFSSNDSQNAYIKCEYFASDQSLIFIDQYGELALFKLQ</sequence>
<accession>I7M009</accession>
<evidence type="ECO:0008006" key="4">
    <source>
        <dbReference type="Google" id="ProtNLM"/>
    </source>
</evidence>
<gene>
    <name evidence="2" type="ORF">TTHERM_00470430</name>
</gene>
<dbReference type="Gene3D" id="2.130.10.10">
    <property type="entry name" value="YVTN repeat-like/Quinoprotein amine dehydrogenase"/>
    <property type="match status" value="1"/>
</dbReference>
<dbReference type="InParanoid" id="I7M009"/>
<organism evidence="2 3">
    <name type="scientific">Tetrahymena thermophila (strain SB210)</name>
    <dbReference type="NCBI Taxonomy" id="312017"/>
    <lineage>
        <taxon>Eukaryota</taxon>
        <taxon>Sar</taxon>
        <taxon>Alveolata</taxon>
        <taxon>Ciliophora</taxon>
        <taxon>Intramacronucleata</taxon>
        <taxon>Oligohymenophorea</taxon>
        <taxon>Hymenostomatida</taxon>
        <taxon>Tetrahymenina</taxon>
        <taxon>Tetrahymenidae</taxon>
        <taxon>Tetrahymena</taxon>
    </lineage>
</organism>
<dbReference type="SUPFAM" id="SSF50978">
    <property type="entry name" value="WD40 repeat-like"/>
    <property type="match status" value="1"/>
</dbReference>
<evidence type="ECO:0000313" key="3">
    <source>
        <dbReference type="Proteomes" id="UP000009168"/>
    </source>
</evidence>
<dbReference type="RefSeq" id="XP_001032933.1">
    <property type="nucleotide sequence ID" value="XM_001032933.1"/>
</dbReference>
<keyword evidence="3" id="KW-1185">Reference proteome</keyword>
<dbReference type="AlphaFoldDB" id="I7M009"/>
<evidence type="ECO:0000313" key="2">
    <source>
        <dbReference type="EMBL" id="EAR85270.1"/>
    </source>
</evidence>
<evidence type="ECO:0000256" key="1">
    <source>
        <dbReference type="SAM" id="Coils"/>
    </source>
</evidence>
<dbReference type="InterPro" id="IPR015943">
    <property type="entry name" value="WD40/YVTN_repeat-like_dom_sf"/>
</dbReference>
<dbReference type="KEGG" id="tet:TTHERM_00470430"/>